<keyword evidence="2" id="KW-1185">Reference proteome</keyword>
<comment type="caution">
    <text evidence="1">The sequence shown here is derived from an EMBL/GenBank/DDBJ whole genome shotgun (WGS) entry which is preliminary data.</text>
</comment>
<proteinExistence type="predicted"/>
<dbReference type="Proteomes" id="UP000799755">
    <property type="component" value="Unassembled WGS sequence"/>
</dbReference>
<accession>A0ACB6QN59</accession>
<sequence>MQRNLWSLRGAIDSLKKARNITSTTAANARAPPCAAVALQAFGFHCSWLPELRIFIPKSYKPGDAPLPLLIDIHGGGFCIAEPVSDDVDNVILAHTHGFCVVSILYRLGPKYKWPIAVYDCAAAIAAVLDDESLLLLRWWESGTHGNATAGAGRKGFFDLSLALIELILCCPLYLQREYDMLCKEAEAMAEDLATAEGGQKTPLLNGRNGWTKGNISEVGKDACWSGGMVETACLFIEPEGCQEEPDISVPDQQSVGPSSVPHVRDANVFAKGMPCAGVVQSTLDGAIQTGS</sequence>
<protein>
    <submittedName>
        <fullName evidence="1">Uncharacterized protein</fullName>
    </submittedName>
</protein>
<reference evidence="1" key="1">
    <citation type="journal article" date="2020" name="Stud. Mycol.">
        <title>101 Dothideomycetes genomes: a test case for predicting lifestyles and emergence of pathogens.</title>
        <authorList>
            <person name="Haridas S."/>
            <person name="Albert R."/>
            <person name="Binder M."/>
            <person name="Bloem J."/>
            <person name="Labutti K."/>
            <person name="Salamov A."/>
            <person name="Andreopoulos B."/>
            <person name="Baker S."/>
            <person name="Barry K."/>
            <person name="Bills G."/>
            <person name="Bluhm B."/>
            <person name="Cannon C."/>
            <person name="Castanera R."/>
            <person name="Culley D."/>
            <person name="Daum C."/>
            <person name="Ezra D."/>
            <person name="Gonzalez J."/>
            <person name="Henrissat B."/>
            <person name="Kuo A."/>
            <person name="Liang C."/>
            <person name="Lipzen A."/>
            <person name="Lutzoni F."/>
            <person name="Magnuson J."/>
            <person name="Mondo S."/>
            <person name="Nolan M."/>
            <person name="Ohm R."/>
            <person name="Pangilinan J."/>
            <person name="Park H.-J."/>
            <person name="Ramirez L."/>
            <person name="Alfaro M."/>
            <person name="Sun H."/>
            <person name="Tritt A."/>
            <person name="Yoshinaga Y."/>
            <person name="Zwiers L.-H."/>
            <person name="Turgeon B."/>
            <person name="Goodwin S."/>
            <person name="Spatafora J."/>
            <person name="Crous P."/>
            <person name="Grigoriev I."/>
        </authorList>
    </citation>
    <scope>NUCLEOTIDE SEQUENCE</scope>
    <source>
        <strain evidence="1">ATCC 200398</strain>
    </source>
</reference>
<evidence type="ECO:0000313" key="1">
    <source>
        <dbReference type="EMBL" id="KAF2467965.1"/>
    </source>
</evidence>
<evidence type="ECO:0000313" key="2">
    <source>
        <dbReference type="Proteomes" id="UP000799755"/>
    </source>
</evidence>
<dbReference type="EMBL" id="MU003518">
    <property type="protein sequence ID" value="KAF2467965.1"/>
    <property type="molecule type" value="Genomic_DNA"/>
</dbReference>
<name>A0ACB6QN59_9PLEO</name>
<gene>
    <name evidence="1" type="ORF">BDR25DRAFT_358220</name>
</gene>
<organism evidence="1 2">
    <name type="scientific">Lindgomyces ingoldianus</name>
    <dbReference type="NCBI Taxonomy" id="673940"/>
    <lineage>
        <taxon>Eukaryota</taxon>
        <taxon>Fungi</taxon>
        <taxon>Dikarya</taxon>
        <taxon>Ascomycota</taxon>
        <taxon>Pezizomycotina</taxon>
        <taxon>Dothideomycetes</taxon>
        <taxon>Pleosporomycetidae</taxon>
        <taxon>Pleosporales</taxon>
        <taxon>Lindgomycetaceae</taxon>
        <taxon>Lindgomyces</taxon>
    </lineage>
</organism>